<evidence type="ECO:0000313" key="6">
    <source>
        <dbReference type="Proteomes" id="UP001138757"/>
    </source>
</evidence>
<dbReference type="InterPro" id="IPR009057">
    <property type="entry name" value="Homeodomain-like_sf"/>
</dbReference>
<evidence type="ECO:0000259" key="4">
    <source>
        <dbReference type="PROSITE" id="PS01124"/>
    </source>
</evidence>
<keyword evidence="1" id="KW-0805">Transcription regulation</keyword>
<reference evidence="5" key="1">
    <citation type="submission" date="2021-05" db="EMBL/GenBank/DDBJ databases">
        <title>Genome of Sphingobium sp. strain.</title>
        <authorList>
            <person name="Fan R."/>
        </authorList>
    </citation>
    <scope>NUCLEOTIDE SEQUENCE</scope>
    <source>
        <strain evidence="5">H33</strain>
    </source>
</reference>
<dbReference type="SUPFAM" id="SSF46689">
    <property type="entry name" value="Homeodomain-like"/>
    <property type="match status" value="1"/>
</dbReference>
<dbReference type="PRINTS" id="PR00032">
    <property type="entry name" value="HTHARAC"/>
</dbReference>
<dbReference type="AlphaFoldDB" id="A0A9X1DD79"/>
<organism evidence="5 6">
    <name type="scientific">Sphingobium nicotianae</name>
    <dbReference type="NCBI Taxonomy" id="2782607"/>
    <lineage>
        <taxon>Bacteria</taxon>
        <taxon>Pseudomonadati</taxon>
        <taxon>Pseudomonadota</taxon>
        <taxon>Alphaproteobacteria</taxon>
        <taxon>Sphingomonadales</taxon>
        <taxon>Sphingomonadaceae</taxon>
        <taxon>Sphingobium</taxon>
    </lineage>
</organism>
<dbReference type="SMART" id="SM00342">
    <property type="entry name" value="HTH_ARAC"/>
    <property type="match status" value="1"/>
</dbReference>
<protein>
    <submittedName>
        <fullName evidence="5">Helix-turn-helix domain-containing protein</fullName>
    </submittedName>
</protein>
<dbReference type="PROSITE" id="PS01124">
    <property type="entry name" value="HTH_ARAC_FAMILY_2"/>
    <property type="match status" value="1"/>
</dbReference>
<dbReference type="GO" id="GO:0043565">
    <property type="term" value="F:sequence-specific DNA binding"/>
    <property type="evidence" value="ECO:0007669"/>
    <property type="project" value="InterPro"/>
</dbReference>
<proteinExistence type="predicted"/>
<evidence type="ECO:0000313" key="5">
    <source>
        <dbReference type="EMBL" id="MBT2187777.1"/>
    </source>
</evidence>
<comment type="caution">
    <text evidence="5">The sequence shown here is derived from an EMBL/GenBank/DDBJ whole genome shotgun (WGS) entry which is preliminary data.</text>
</comment>
<dbReference type="PANTHER" id="PTHR43280">
    <property type="entry name" value="ARAC-FAMILY TRANSCRIPTIONAL REGULATOR"/>
    <property type="match status" value="1"/>
</dbReference>
<dbReference type="RefSeq" id="WP_214624039.1">
    <property type="nucleotide sequence ID" value="NZ_JAHGAW010000008.1"/>
</dbReference>
<feature type="domain" description="HTH araC/xylS-type" evidence="4">
    <location>
        <begin position="184"/>
        <end position="285"/>
    </location>
</feature>
<evidence type="ECO:0000256" key="3">
    <source>
        <dbReference type="ARBA" id="ARBA00023163"/>
    </source>
</evidence>
<sequence>MQNSAVMSTFAERPVAIPSPRLDPADGEAIRLGAVSLASLRPGAQAEPRAATCSLYFQVARSALGSVAGRPFRLDAGCWLVTLSAASRIEPMPGGQTLAFSFPADLLSRRLASQIQSRVSAAMPLGSAAKMCLELSRFHLAQNEAVAPSVADAVGESLVELAKLAIIEQLCEKRVESVRETVRARIQTFVQRNLVDPDLTIERIADRMQCTKRYLHKVFSDEGQTLNQYIWAQRLERCRSELCRAEQADKSITEIAFACGFSNAAHFSRSFRTRFGQPPRAYRRMMGAH</sequence>
<dbReference type="Gene3D" id="1.10.10.60">
    <property type="entry name" value="Homeodomain-like"/>
    <property type="match status" value="1"/>
</dbReference>
<dbReference type="InterPro" id="IPR018060">
    <property type="entry name" value="HTH_AraC"/>
</dbReference>
<dbReference type="Proteomes" id="UP001138757">
    <property type="component" value="Unassembled WGS sequence"/>
</dbReference>
<dbReference type="Pfam" id="PF12833">
    <property type="entry name" value="HTH_18"/>
    <property type="match status" value="1"/>
</dbReference>
<keyword evidence="6" id="KW-1185">Reference proteome</keyword>
<evidence type="ECO:0000256" key="1">
    <source>
        <dbReference type="ARBA" id="ARBA00023015"/>
    </source>
</evidence>
<dbReference type="GO" id="GO:0003700">
    <property type="term" value="F:DNA-binding transcription factor activity"/>
    <property type="evidence" value="ECO:0007669"/>
    <property type="project" value="InterPro"/>
</dbReference>
<keyword evidence="3" id="KW-0804">Transcription</keyword>
<dbReference type="EMBL" id="JAHGAW010000008">
    <property type="protein sequence ID" value="MBT2187777.1"/>
    <property type="molecule type" value="Genomic_DNA"/>
</dbReference>
<keyword evidence="2" id="KW-0238">DNA-binding</keyword>
<dbReference type="InterPro" id="IPR020449">
    <property type="entry name" value="Tscrpt_reg_AraC-type_HTH"/>
</dbReference>
<dbReference type="PANTHER" id="PTHR43280:SF28">
    <property type="entry name" value="HTH-TYPE TRANSCRIPTIONAL ACTIVATOR RHAS"/>
    <property type="match status" value="1"/>
</dbReference>
<accession>A0A9X1DD79</accession>
<gene>
    <name evidence="5" type="ORF">KK488_12555</name>
</gene>
<name>A0A9X1DD79_9SPHN</name>
<evidence type="ECO:0000256" key="2">
    <source>
        <dbReference type="ARBA" id="ARBA00023125"/>
    </source>
</evidence>